<dbReference type="AlphaFoldDB" id="A0A3M7PNG9"/>
<evidence type="ECO:0000313" key="1">
    <source>
        <dbReference type="EMBL" id="RNA00529.1"/>
    </source>
</evidence>
<proteinExistence type="predicted"/>
<name>A0A3M7PNG9_BRAPC</name>
<dbReference type="EMBL" id="REGN01009712">
    <property type="protein sequence ID" value="RNA00529.1"/>
    <property type="molecule type" value="Genomic_DNA"/>
</dbReference>
<dbReference type="Proteomes" id="UP000276133">
    <property type="component" value="Unassembled WGS sequence"/>
</dbReference>
<evidence type="ECO:0000313" key="2">
    <source>
        <dbReference type="Proteomes" id="UP000276133"/>
    </source>
</evidence>
<comment type="caution">
    <text evidence="1">The sequence shown here is derived from an EMBL/GenBank/DDBJ whole genome shotgun (WGS) entry which is preliminary data.</text>
</comment>
<gene>
    <name evidence="1" type="ORF">BpHYR1_003114</name>
</gene>
<feature type="non-terminal residue" evidence="1">
    <location>
        <position position="1"/>
    </location>
</feature>
<protein>
    <submittedName>
        <fullName evidence="1">Uncharacterized protein</fullName>
    </submittedName>
</protein>
<keyword evidence="2" id="KW-1185">Reference proteome</keyword>
<reference evidence="1 2" key="1">
    <citation type="journal article" date="2018" name="Sci. Rep.">
        <title>Genomic signatures of local adaptation to the degree of environmental predictability in rotifers.</title>
        <authorList>
            <person name="Franch-Gras L."/>
            <person name="Hahn C."/>
            <person name="Garcia-Roger E.M."/>
            <person name="Carmona M.J."/>
            <person name="Serra M."/>
            <person name="Gomez A."/>
        </authorList>
    </citation>
    <scope>NUCLEOTIDE SEQUENCE [LARGE SCALE GENOMIC DNA]</scope>
    <source>
        <strain evidence="1">HYR1</strain>
    </source>
</reference>
<sequence>GSCLPESWLIETGDEDDEREDSASVFCSLTLLNVEWIFLKEKLDVDEQLDDEEGGGGGVLCFCSLSLLPHMSNKKWLLSM</sequence>
<accession>A0A3M7PNG9</accession>
<organism evidence="1 2">
    <name type="scientific">Brachionus plicatilis</name>
    <name type="common">Marine rotifer</name>
    <name type="synonym">Brachionus muelleri</name>
    <dbReference type="NCBI Taxonomy" id="10195"/>
    <lineage>
        <taxon>Eukaryota</taxon>
        <taxon>Metazoa</taxon>
        <taxon>Spiralia</taxon>
        <taxon>Gnathifera</taxon>
        <taxon>Rotifera</taxon>
        <taxon>Eurotatoria</taxon>
        <taxon>Monogononta</taxon>
        <taxon>Pseudotrocha</taxon>
        <taxon>Ploima</taxon>
        <taxon>Brachionidae</taxon>
        <taxon>Brachionus</taxon>
    </lineage>
</organism>